<dbReference type="Pfam" id="PF07642">
    <property type="entry name" value="BBP2"/>
    <property type="match status" value="1"/>
</dbReference>
<reference evidence="1 2" key="1">
    <citation type="submission" date="2020-10" db="EMBL/GenBank/DDBJ databases">
        <title>Connecting structure to function with the recovery of over 1000 high-quality activated sludge metagenome-assembled genomes encoding full-length rRNA genes using long-read sequencing.</title>
        <authorList>
            <person name="Singleton C.M."/>
            <person name="Petriglieri F."/>
            <person name="Kristensen J.M."/>
            <person name="Kirkegaard R.H."/>
            <person name="Michaelsen T.Y."/>
            <person name="Andersen M.H."/>
            <person name="Karst S.M."/>
            <person name="Dueholm M.S."/>
            <person name="Nielsen P.H."/>
            <person name="Albertsen M."/>
        </authorList>
    </citation>
    <scope>NUCLEOTIDE SEQUENCE [LARGE SCALE GENOMIC DNA]</scope>
    <source>
        <strain evidence="1">Ribe_18-Q3-R11-54_BAT3C.373</strain>
    </source>
</reference>
<dbReference type="InterPro" id="IPR011250">
    <property type="entry name" value="OMP/PagP_B-barrel"/>
</dbReference>
<evidence type="ECO:0000313" key="2">
    <source>
        <dbReference type="Proteomes" id="UP000808349"/>
    </source>
</evidence>
<dbReference type="SUPFAM" id="SSF56925">
    <property type="entry name" value="OMPA-like"/>
    <property type="match status" value="1"/>
</dbReference>
<dbReference type="EMBL" id="JADKFW010000004">
    <property type="protein sequence ID" value="MBK9716972.1"/>
    <property type="molecule type" value="Genomic_DNA"/>
</dbReference>
<dbReference type="AlphaFoldDB" id="A0A9D7S6W0"/>
<gene>
    <name evidence="1" type="ORF">IPO85_05570</name>
</gene>
<comment type="caution">
    <text evidence="1">The sequence shown here is derived from an EMBL/GenBank/DDBJ whole genome shotgun (WGS) entry which is preliminary data.</text>
</comment>
<name>A0A9D7S6W0_9BACT</name>
<sequence>MGTFNKCLILLMMMICIDHKVISQGNTTSLFYEPILLKMGWTEIQLPNYIREPFLLNVSIGLEVKQDSSKHIWVRPLETSKSIFYVDIDTKDNPISLMFFANSNEIKKPIDTSVSNDSIQIILEKYVDRRFYISVDPRSEELFILWNNTILPYRKTGKTLVVSLPKYADKIDSSYLRVYTTIPHQAIQELIIPIEFGKPTHNLLPTFGLDWNMMNQQKMDTSSNPEINELDAAQLNNNNTTQDMLPKWLGLYCDIYYAHYTDSVGDNTYQQFPGISPRNNAIGLNTLQINLQYEIKKIRGTFVFHIGDYAKTTWSNTFNQVMEANIGIRLHKLLWMDAGFFRSYIGTEGLLPRENICSSESIYAWHEPSHVSGVRLNYTPTNKLTLNIYLLNAYNGFEDFNEKKSVGFACNYILNEKGSVGYTNYLGDDSVKDSMSISHLRFYQNIYFNYQLKKLKLQIGADYAIQQHADLNNVSRGANLFTGVASAYYAIHSKFGAYGRLEYFNDPNAILSAQIMDTKGHLTGYSVWGITAGLEFRPYNKSYVRLEGRRLEMDADQQIFRWNGKYRNVRTELMLHMGVSF</sequence>
<evidence type="ECO:0000313" key="1">
    <source>
        <dbReference type="EMBL" id="MBK9716972.1"/>
    </source>
</evidence>
<proteinExistence type="predicted"/>
<accession>A0A9D7S6W0</accession>
<dbReference type="Proteomes" id="UP000808349">
    <property type="component" value="Unassembled WGS sequence"/>
</dbReference>
<dbReference type="InterPro" id="IPR011486">
    <property type="entry name" value="BBP2"/>
</dbReference>
<organism evidence="1 2">
    <name type="scientific">Candidatus Defluviibacterium haderslevense</name>
    <dbReference type="NCBI Taxonomy" id="2981993"/>
    <lineage>
        <taxon>Bacteria</taxon>
        <taxon>Pseudomonadati</taxon>
        <taxon>Bacteroidota</taxon>
        <taxon>Saprospiria</taxon>
        <taxon>Saprospirales</taxon>
        <taxon>Saprospiraceae</taxon>
        <taxon>Candidatus Defluviibacterium</taxon>
    </lineage>
</organism>
<protein>
    <submittedName>
        <fullName evidence="1">Outer membrane beta-barrel protein</fullName>
    </submittedName>
</protein>